<keyword evidence="6" id="KW-1185">Reference proteome</keyword>
<evidence type="ECO:0000256" key="1">
    <source>
        <dbReference type="ARBA" id="ARBA00023015"/>
    </source>
</evidence>
<dbReference type="SMART" id="SM00354">
    <property type="entry name" value="HTH_LACI"/>
    <property type="match status" value="1"/>
</dbReference>
<dbReference type="CDD" id="cd01392">
    <property type="entry name" value="HTH_LacI"/>
    <property type="match status" value="1"/>
</dbReference>
<organism evidence="5 6">
    <name type="scientific">Arthrobacter cryoconiti</name>
    <dbReference type="NCBI Taxonomy" id="748907"/>
    <lineage>
        <taxon>Bacteria</taxon>
        <taxon>Bacillati</taxon>
        <taxon>Actinomycetota</taxon>
        <taxon>Actinomycetes</taxon>
        <taxon>Micrococcales</taxon>
        <taxon>Micrococcaceae</taxon>
        <taxon>Arthrobacter</taxon>
    </lineage>
</organism>
<evidence type="ECO:0000313" key="5">
    <source>
        <dbReference type="EMBL" id="MFC4264050.1"/>
    </source>
</evidence>
<dbReference type="Pfam" id="PF00532">
    <property type="entry name" value="Peripla_BP_1"/>
    <property type="match status" value="1"/>
</dbReference>
<keyword evidence="3" id="KW-0804">Transcription</keyword>
<dbReference type="GO" id="GO:0003677">
    <property type="term" value="F:DNA binding"/>
    <property type="evidence" value="ECO:0007669"/>
    <property type="project" value="UniProtKB-KW"/>
</dbReference>
<dbReference type="PANTHER" id="PTHR30146">
    <property type="entry name" value="LACI-RELATED TRANSCRIPTIONAL REPRESSOR"/>
    <property type="match status" value="1"/>
</dbReference>
<dbReference type="SUPFAM" id="SSF47413">
    <property type="entry name" value="lambda repressor-like DNA-binding domains"/>
    <property type="match status" value="1"/>
</dbReference>
<comment type="caution">
    <text evidence="5">The sequence shown here is derived from an EMBL/GenBank/DDBJ whole genome shotgun (WGS) entry which is preliminary data.</text>
</comment>
<protein>
    <submittedName>
        <fullName evidence="5">LacI family DNA-binding transcriptional regulator</fullName>
    </submittedName>
</protein>
<dbReference type="CDD" id="cd06267">
    <property type="entry name" value="PBP1_LacI_sugar_binding-like"/>
    <property type="match status" value="1"/>
</dbReference>
<evidence type="ECO:0000256" key="3">
    <source>
        <dbReference type="ARBA" id="ARBA00023163"/>
    </source>
</evidence>
<proteinExistence type="predicted"/>
<dbReference type="Gene3D" id="1.10.260.40">
    <property type="entry name" value="lambda repressor-like DNA-binding domains"/>
    <property type="match status" value="1"/>
</dbReference>
<feature type="domain" description="HTH lacI-type" evidence="4">
    <location>
        <begin position="12"/>
        <end position="66"/>
    </location>
</feature>
<dbReference type="InterPro" id="IPR000843">
    <property type="entry name" value="HTH_LacI"/>
</dbReference>
<evidence type="ECO:0000256" key="2">
    <source>
        <dbReference type="ARBA" id="ARBA00023125"/>
    </source>
</evidence>
<dbReference type="PANTHER" id="PTHR30146:SF109">
    <property type="entry name" value="HTH-TYPE TRANSCRIPTIONAL REGULATOR GALS"/>
    <property type="match status" value="1"/>
</dbReference>
<keyword evidence="1" id="KW-0805">Transcription regulation</keyword>
<dbReference type="SUPFAM" id="SSF53822">
    <property type="entry name" value="Periplasmic binding protein-like I"/>
    <property type="match status" value="1"/>
</dbReference>
<name>A0ABV8QUX0_9MICC</name>
<keyword evidence="2 5" id="KW-0238">DNA-binding</keyword>
<reference evidence="6" key="1">
    <citation type="journal article" date="2019" name="Int. J. Syst. Evol. Microbiol.">
        <title>The Global Catalogue of Microorganisms (GCM) 10K type strain sequencing project: providing services to taxonomists for standard genome sequencing and annotation.</title>
        <authorList>
            <consortium name="The Broad Institute Genomics Platform"/>
            <consortium name="The Broad Institute Genome Sequencing Center for Infectious Disease"/>
            <person name="Wu L."/>
            <person name="Ma J."/>
        </authorList>
    </citation>
    <scope>NUCLEOTIDE SEQUENCE [LARGE SCALE GENOMIC DNA]</scope>
    <source>
        <strain evidence="6">CGMCC 1.10698</strain>
    </source>
</reference>
<accession>A0ABV8QUX0</accession>
<sequence>MTTNRHVPASAPTISEVAKAAGVGRATAARTLGGYGSVGAETRNKVEAAALRLGYQTNELARSMSTGETKTLGVVVADIGNPFFAGVVRGISDYCENRGYNIVVLSTDENVAKERSAVELLRNKRVDGLIVASAAIKAQSADHISAAVKRGTPVVLVDRAIRGLDFDTVLIDNRDAARLAVAHLISHGHRRIGFVWGPETASPPVSVSELLAAAENALWSDGERLQGYLAALFESGIEFDADLVTTTPKNREDAERGVARMLALPCRPTALFATEADATIGALNAIRRAGLGYPRDISLIGFDDNPWAGVIDPPLTMVSQPMLELGQRAAEQLINRIDGNRAEHSVDVLSTVLIERSSVTGPLNAGE</sequence>
<dbReference type="RefSeq" id="WP_230068625.1">
    <property type="nucleotide sequence ID" value="NZ_BAABLL010000013.1"/>
</dbReference>
<dbReference type="Pfam" id="PF00356">
    <property type="entry name" value="LacI"/>
    <property type="match status" value="1"/>
</dbReference>
<dbReference type="InterPro" id="IPR028082">
    <property type="entry name" value="Peripla_BP_I"/>
</dbReference>
<gene>
    <name evidence="5" type="ORF">ACFOW9_00365</name>
</gene>
<evidence type="ECO:0000259" key="4">
    <source>
        <dbReference type="PROSITE" id="PS50932"/>
    </source>
</evidence>
<dbReference type="EMBL" id="JBHSCQ010000002">
    <property type="protein sequence ID" value="MFC4264050.1"/>
    <property type="molecule type" value="Genomic_DNA"/>
</dbReference>
<dbReference type="PROSITE" id="PS50932">
    <property type="entry name" value="HTH_LACI_2"/>
    <property type="match status" value="1"/>
</dbReference>
<evidence type="ECO:0000313" key="6">
    <source>
        <dbReference type="Proteomes" id="UP001595773"/>
    </source>
</evidence>
<dbReference type="InterPro" id="IPR010982">
    <property type="entry name" value="Lambda_DNA-bd_dom_sf"/>
</dbReference>
<dbReference type="Gene3D" id="3.40.50.2300">
    <property type="match status" value="2"/>
</dbReference>
<dbReference type="Proteomes" id="UP001595773">
    <property type="component" value="Unassembled WGS sequence"/>
</dbReference>
<dbReference type="InterPro" id="IPR001761">
    <property type="entry name" value="Peripla_BP/Lac1_sug-bd_dom"/>
</dbReference>